<proteinExistence type="predicted"/>
<feature type="region of interest" description="Disordered" evidence="6">
    <location>
        <begin position="315"/>
        <end position="338"/>
    </location>
</feature>
<evidence type="ECO:0000313" key="9">
    <source>
        <dbReference type="Proteomes" id="UP000829401"/>
    </source>
</evidence>
<evidence type="ECO:0000313" key="8">
    <source>
        <dbReference type="EMBL" id="UNO50185.1"/>
    </source>
</evidence>
<evidence type="ECO:0000256" key="3">
    <source>
        <dbReference type="ARBA" id="ARBA00023136"/>
    </source>
</evidence>
<keyword evidence="5 8" id="KW-0449">Lipoprotein</keyword>
<sequence length="338" mass="35390">MKIRSRACAIGCAVIGLLAVSGVQTTALAATSGSGTSLMATSDGTQAKAKIVVDSVHQADPIRLVAKDPLGQNQTTWVPLCYLQQALAAAGVKTMWNGRDLTVVPPTTWTIPEVAPMIRVLLKKHEMDFLMGGGQYNIASTITQTDPASGKITTYVPIYYVNQFLQNELGAQTNWDGTTWTINTQNALVPSNVVNSVMKQTVEAKDSTESFTPGGKQVIVSDGSGGTLQAILGTRYPTADGLGQLVFFFHNGQFVGLNANEEATAILSIKPAGTGVIQVTYANYAPTDAMVNPTLPPQTVTYTWNAGQMVPSSALESGVTTGAEVTAPSSASASDSGN</sequence>
<evidence type="ECO:0000256" key="1">
    <source>
        <dbReference type="ARBA" id="ARBA00022475"/>
    </source>
</evidence>
<dbReference type="Pfam" id="PF14041">
    <property type="entry name" value="Lipoprotein_21"/>
    <property type="match status" value="1"/>
</dbReference>
<protein>
    <submittedName>
        <fullName evidence="8">LppP/LprE family lipoprotein</fullName>
    </submittedName>
</protein>
<evidence type="ECO:0000256" key="7">
    <source>
        <dbReference type="SAM" id="SignalP"/>
    </source>
</evidence>
<evidence type="ECO:0000256" key="6">
    <source>
        <dbReference type="SAM" id="MobiDB-lite"/>
    </source>
</evidence>
<feature type="chain" id="PRO_5043332529" evidence="7">
    <location>
        <begin position="30"/>
        <end position="338"/>
    </location>
</feature>
<dbReference type="RefSeq" id="WP_021297539.1">
    <property type="nucleotide sequence ID" value="NZ_AURB01000156.1"/>
</dbReference>
<feature type="compositionally biased region" description="Polar residues" evidence="6">
    <location>
        <begin position="327"/>
        <end position="338"/>
    </location>
</feature>
<reference evidence="9" key="1">
    <citation type="journal article" date="2022" name="G3 (Bethesda)">
        <title>Unveiling the complete genome sequence of Alicyclobacillus acidoterrestris DSM 3922T, a taint-producing strain.</title>
        <authorList>
            <person name="Leonardo I.C."/>
            <person name="Barreto Crespo M.T."/>
            <person name="Gaspar F.B."/>
        </authorList>
    </citation>
    <scope>NUCLEOTIDE SEQUENCE [LARGE SCALE GENOMIC DNA]</scope>
    <source>
        <strain evidence="9">DSM 3922</strain>
    </source>
</reference>
<evidence type="ECO:0000256" key="5">
    <source>
        <dbReference type="ARBA" id="ARBA00023288"/>
    </source>
</evidence>
<keyword evidence="4" id="KW-0564">Palmitate</keyword>
<gene>
    <name evidence="8" type="ORF">K1I37_06845</name>
</gene>
<keyword evidence="1" id="KW-1003">Cell membrane</keyword>
<organism evidence="8 9">
    <name type="scientific">Alicyclobacillus acidoterrestris (strain ATCC 49025 / DSM 3922 / CIP 106132 / NCIMB 13137 / GD3B)</name>
    <dbReference type="NCBI Taxonomy" id="1356854"/>
    <lineage>
        <taxon>Bacteria</taxon>
        <taxon>Bacillati</taxon>
        <taxon>Bacillota</taxon>
        <taxon>Bacilli</taxon>
        <taxon>Bacillales</taxon>
        <taxon>Alicyclobacillaceae</taxon>
        <taxon>Alicyclobacillus</taxon>
    </lineage>
</organism>
<dbReference type="Proteomes" id="UP000829401">
    <property type="component" value="Chromosome"/>
</dbReference>
<dbReference type="AlphaFoldDB" id="T0BRV9"/>
<accession>A0A9E7CSU0</accession>
<dbReference type="KEGG" id="aaco:K1I37_06845"/>
<keyword evidence="2 7" id="KW-0732">Signal</keyword>
<dbReference type="InterPro" id="IPR025971">
    <property type="entry name" value="LppP/LprE"/>
</dbReference>
<dbReference type="OrthoDB" id="2374669at2"/>
<keyword evidence="9" id="KW-1185">Reference proteome</keyword>
<name>T0BRV9_ALIAG</name>
<accession>T0BRV9</accession>
<feature type="signal peptide" evidence="7">
    <location>
        <begin position="1"/>
        <end position="29"/>
    </location>
</feature>
<evidence type="ECO:0000256" key="2">
    <source>
        <dbReference type="ARBA" id="ARBA00022729"/>
    </source>
</evidence>
<dbReference type="EMBL" id="CP080467">
    <property type="protein sequence ID" value="UNO50185.1"/>
    <property type="molecule type" value="Genomic_DNA"/>
</dbReference>
<evidence type="ECO:0000256" key="4">
    <source>
        <dbReference type="ARBA" id="ARBA00023139"/>
    </source>
</evidence>
<keyword evidence="3" id="KW-0472">Membrane</keyword>